<organism evidence="1 2">
    <name type="scientific">Vespula squamosa</name>
    <name type="common">Southern yellow jacket</name>
    <name type="synonym">Wasp</name>
    <dbReference type="NCBI Taxonomy" id="30214"/>
    <lineage>
        <taxon>Eukaryota</taxon>
        <taxon>Metazoa</taxon>
        <taxon>Ecdysozoa</taxon>
        <taxon>Arthropoda</taxon>
        <taxon>Hexapoda</taxon>
        <taxon>Insecta</taxon>
        <taxon>Pterygota</taxon>
        <taxon>Neoptera</taxon>
        <taxon>Endopterygota</taxon>
        <taxon>Hymenoptera</taxon>
        <taxon>Apocrita</taxon>
        <taxon>Aculeata</taxon>
        <taxon>Vespoidea</taxon>
        <taxon>Vespidae</taxon>
        <taxon>Vespinae</taxon>
        <taxon>Vespula</taxon>
    </lineage>
</organism>
<reference evidence="1 2" key="1">
    <citation type="journal article" date="2024" name="Ann. Entomol. Soc. Am.">
        <title>Genomic analyses of the southern and eastern yellowjacket wasps (Hymenoptera: Vespidae) reveal evolutionary signatures of social life.</title>
        <authorList>
            <person name="Catto M.A."/>
            <person name="Caine P.B."/>
            <person name="Orr S.E."/>
            <person name="Hunt B.G."/>
            <person name="Goodisman M.A.D."/>
        </authorList>
    </citation>
    <scope>NUCLEOTIDE SEQUENCE [LARGE SCALE GENOMIC DNA]</scope>
    <source>
        <strain evidence="1">233</strain>
        <tissue evidence="1">Head and thorax</tissue>
    </source>
</reference>
<comment type="caution">
    <text evidence="1">The sequence shown here is derived from an EMBL/GenBank/DDBJ whole genome shotgun (WGS) entry which is preliminary data.</text>
</comment>
<dbReference type="Proteomes" id="UP001607302">
    <property type="component" value="Unassembled WGS sequence"/>
</dbReference>
<keyword evidence="2" id="KW-1185">Reference proteome</keyword>
<gene>
    <name evidence="1" type="ORF">V1478_006105</name>
</gene>
<evidence type="ECO:0000313" key="1">
    <source>
        <dbReference type="EMBL" id="KAL2728473.1"/>
    </source>
</evidence>
<name>A0ABD2B6W1_VESSQ</name>
<dbReference type="EMBL" id="JAUDFV010000132">
    <property type="protein sequence ID" value="KAL2728473.1"/>
    <property type="molecule type" value="Genomic_DNA"/>
</dbReference>
<dbReference type="AlphaFoldDB" id="A0ABD2B6W1"/>
<sequence length="219" mass="25818">MRNWESVNDQIREGSPNFTWTGTECKLPYLGIETSKRITLQALTRMKSCNFVCIMKTNETYHYNDVLNIIVSHFLSIRDENKVGRRIVFIVRQFPRFITLSNVENLSENMKFRRSQFFPAIPKVSCIVSKIKGKRFDKEKIILQRKALVRRQKLCRKSWRKFYQVSGMRCRGEIRDGEELQQCNGVQLYLNILKLKAAVKQTKHRIVCGKRVHDIGKET</sequence>
<proteinExistence type="predicted"/>
<accession>A0ABD2B6W1</accession>
<protein>
    <submittedName>
        <fullName evidence="1">Uncharacterized protein</fullName>
    </submittedName>
</protein>
<evidence type="ECO:0000313" key="2">
    <source>
        <dbReference type="Proteomes" id="UP001607302"/>
    </source>
</evidence>